<keyword evidence="5" id="KW-1185">Reference proteome</keyword>
<accession>A0A7J7PBK9</accession>
<evidence type="ECO:0000256" key="1">
    <source>
        <dbReference type="ARBA" id="ARBA00022604"/>
    </source>
</evidence>
<feature type="region of interest" description="Disordered" evidence="3">
    <location>
        <begin position="1"/>
        <end position="25"/>
    </location>
</feature>
<evidence type="ECO:0000313" key="4">
    <source>
        <dbReference type="EMBL" id="KAF6176817.1"/>
    </source>
</evidence>
<evidence type="ECO:0000256" key="3">
    <source>
        <dbReference type="SAM" id="MobiDB-lite"/>
    </source>
</evidence>
<comment type="caution">
    <text evidence="4">The sequence shown here is derived from an EMBL/GenBank/DDBJ whole genome shotgun (WGS) entry which is preliminary data.</text>
</comment>
<dbReference type="GO" id="GO:0009630">
    <property type="term" value="P:gravitropism"/>
    <property type="evidence" value="ECO:0007669"/>
    <property type="project" value="InterPro"/>
</dbReference>
<feature type="region of interest" description="Disordered" evidence="3">
    <location>
        <begin position="221"/>
        <end position="292"/>
    </location>
</feature>
<reference evidence="4 5" key="1">
    <citation type="journal article" date="2020" name="IScience">
        <title>Genome Sequencing of the Endangered Kingdonia uniflora (Circaeasteraceae, Ranunculales) Reveals Potential Mechanisms of Evolutionary Specialization.</title>
        <authorList>
            <person name="Sun Y."/>
            <person name="Deng T."/>
            <person name="Zhang A."/>
            <person name="Moore M.J."/>
            <person name="Landis J.B."/>
            <person name="Lin N."/>
            <person name="Zhang H."/>
            <person name="Zhang X."/>
            <person name="Huang J."/>
            <person name="Zhang X."/>
            <person name="Sun H."/>
            <person name="Wang H."/>
        </authorList>
    </citation>
    <scope>NUCLEOTIDE SEQUENCE [LARGE SCALE GENOMIC DNA]</scope>
    <source>
        <strain evidence="4">TB1705</strain>
        <tissue evidence="4">Leaf</tissue>
    </source>
</reference>
<organism evidence="4 5">
    <name type="scientific">Kingdonia uniflora</name>
    <dbReference type="NCBI Taxonomy" id="39325"/>
    <lineage>
        <taxon>Eukaryota</taxon>
        <taxon>Viridiplantae</taxon>
        <taxon>Streptophyta</taxon>
        <taxon>Embryophyta</taxon>
        <taxon>Tracheophyta</taxon>
        <taxon>Spermatophyta</taxon>
        <taxon>Magnoliopsida</taxon>
        <taxon>Ranunculales</taxon>
        <taxon>Circaeasteraceae</taxon>
        <taxon>Kingdonia</taxon>
    </lineage>
</organism>
<feature type="compositionally biased region" description="Basic and acidic residues" evidence="3">
    <location>
        <begin position="240"/>
        <end position="251"/>
    </location>
</feature>
<feature type="compositionally biased region" description="Basic and acidic residues" evidence="3">
    <location>
        <begin position="266"/>
        <end position="282"/>
    </location>
</feature>
<evidence type="ECO:0000313" key="5">
    <source>
        <dbReference type="Proteomes" id="UP000541444"/>
    </source>
</evidence>
<dbReference type="InterPro" id="IPR044683">
    <property type="entry name" value="LAZY"/>
</dbReference>
<proteinExistence type="inferred from homology"/>
<feature type="compositionally biased region" description="Polar residues" evidence="3">
    <location>
        <begin position="221"/>
        <end position="235"/>
    </location>
</feature>
<sequence length="467" mass="51718">MFDTASKETSAVLEGPVNDLPLATTSGTDEDKVVVNMTTDDSRVPTVTLTVVVTNTTNQEKGTLSGVHVIPPTGVLTDKGNGEFKGFVIDIVSRKDTELDGERETRKNYFHIPPLAPTVRAIFVAGLTPVRERVAERRPVSDEGGTGVPHNVWWSPLIVNLTGMKTPISMFTASPQGDLDRERRRKIVTCPGRVAFKPEPSPVYPIPGPATILNWMQSKLSGRQATTKATGGSISSKHHTPQEPRKDEFSDWPHGLLAIGTFGSNDTREDSQKLDQQERPPSSDDQIDFTPEEVGKLQKELTKLLSRKPKESEGDGINLPLDKFLNCPSSLEVDRTNCRKFCDDSDEDLRRITSVILNKGKDLGIDGNNAINKKSVSFLLKKMFVCASGFGPVPSLRDPIPETRMEKLLRTILNKKIYPQRPSTTSSKKFIENRHSSKVDKEDKIKNKGAEACKWVKTDSEYIVLEI</sequence>
<dbReference type="PANTHER" id="PTHR34045:SF3">
    <property type="entry name" value="PROTEIN LAZY 4"/>
    <property type="match status" value="1"/>
</dbReference>
<dbReference type="PANTHER" id="PTHR34045">
    <property type="entry name" value="OS03G0406300 PROTEIN"/>
    <property type="match status" value="1"/>
</dbReference>
<gene>
    <name evidence="4" type="ORF">GIB67_026504</name>
</gene>
<evidence type="ECO:0000256" key="2">
    <source>
        <dbReference type="ARBA" id="ARBA00024198"/>
    </source>
</evidence>
<name>A0A7J7PBK9_9MAGN</name>
<dbReference type="Proteomes" id="UP000541444">
    <property type="component" value="Unassembled WGS sequence"/>
</dbReference>
<protein>
    <submittedName>
        <fullName evidence="4">Uncharacterized protein</fullName>
    </submittedName>
</protein>
<dbReference type="AlphaFoldDB" id="A0A7J7PBK9"/>
<comment type="similarity">
    <text evidence="2">Belongs to the LAZY family.</text>
</comment>
<dbReference type="EMBL" id="JACGCM010000032">
    <property type="protein sequence ID" value="KAF6176817.1"/>
    <property type="molecule type" value="Genomic_DNA"/>
</dbReference>
<keyword evidence="1" id="KW-0341">Growth regulation</keyword>
<dbReference type="GO" id="GO:0040008">
    <property type="term" value="P:regulation of growth"/>
    <property type="evidence" value="ECO:0007669"/>
    <property type="project" value="InterPro"/>
</dbReference>
<dbReference type="OrthoDB" id="1729737at2759"/>